<keyword evidence="3" id="KW-1185">Reference proteome</keyword>
<name>A0ABP1DNS8_9APHY</name>
<sequence length="226" mass="25650">MGCDRTYQRQHGLYEHVKSHIGFNDCICPHLIDSRPGNRVRCTYNDCYSRILGKHRRTDHGYDKASGFSVDPYVDDFSQSLASAVLSGGNLEWAQDRERGGHGDHRPEDIKAEPEDLDVPEPGIGVEGDGAPVAAMPMNGPGIPGPAGPMHNMFGQNLPDENANPWMPYPPQRGQIYRVRRRSIITYTPRVFWQLEFIAQDFGMYRRIVRNIEHREVVYEIAPVVF</sequence>
<dbReference type="EMBL" id="OZ037948">
    <property type="protein sequence ID" value="CAL1708728.1"/>
    <property type="molecule type" value="Genomic_DNA"/>
</dbReference>
<feature type="region of interest" description="Disordered" evidence="1">
    <location>
        <begin position="95"/>
        <end position="122"/>
    </location>
</feature>
<evidence type="ECO:0000313" key="2">
    <source>
        <dbReference type="EMBL" id="CAL1708728.1"/>
    </source>
</evidence>
<evidence type="ECO:0000313" key="3">
    <source>
        <dbReference type="Proteomes" id="UP001497453"/>
    </source>
</evidence>
<evidence type="ECO:0000256" key="1">
    <source>
        <dbReference type="SAM" id="MobiDB-lite"/>
    </source>
</evidence>
<organism evidence="2 3">
    <name type="scientific">Somion occarium</name>
    <dbReference type="NCBI Taxonomy" id="3059160"/>
    <lineage>
        <taxon>Eukaryota</taxon>
        <taxon>Fungi</taxon>
        <taxon>Dikarya</taxon>
        <taxon>Basidiomycota</taxon>
        <taxon>Agaricomycotina</taxon>
        <taxon>Agaricomycetes</taxon>
        <taxon>Polyporales</taxon>
        <taxon>Cerrenaceae</taxon>
        <taxon>Somion</taxon>
    </lineage>
</organism>
<dbReference type="Proteomes" id="UP001497453">
    <property type="component" value="Chromosome 5"/>
</dbReference>
<accession>A0ABP1DNS8</accession>
<proteinExistence type="predicted"/>
<evidence type="ECO:0008006" key="4">
    <source>
        <dbReference type="Google" id="ProtNLM"/>
    </source>
</evidence>
<reference evidence="3" key="1">
    <citation type="submission" date="2024-04" db="EMBL/GenBank/DDBJ databases">
        <authorList>
            <person name="Shaw F."/>
            <person name="Minotto A."/>
        </authorList>
    </citation>
    <scope>NUCLEOTIDE SEQUENCE [LARGE SCALE GENOMIC DNA]</scope>
</reference>
<gene>
    <name evidence="2" type="ORF">GFSPODELE1_LOCUS6995</name>
</gene>
<feature type="compositionally biased region" description="Basic and acidic residues" evidence="1">
    <location>
        <begin position="95"/>
        <end position="114"/>
    </location>
</feature>
<protein>
    <recommendedName>
        <fullName evidence="4">C2H2-type domain-containing protein</fullName>
    </recommendedName>
</protein>